<proteinExistence type="predicted"/>
<keyword evidence="2" id="KW-1185">Reference proteome</keyword>
<gene>
    <name evidence="1" type="ORF">DPEC_G00144420</name>
</gene>
<name>A0ACC2GP60_DALPE</name>
<dbReference type="Proteomes" id="UP001157502">
    <property type="component" value="Chromosome 11"/>
</dbReference>
<protein>
    <submittedName>
        <fullName evidence="1">Uncharacterized protein</fullName>
    </submittedName>
</protein>
<organism evidence="1 2">
    <name type="scientific">Dallia pectoralis</name>
    <name type="common">Alaska blackfish</name>
    <dbReference type="NCBI Taxonomy" id="75939"/>
    <lineage>
        <taxon>Eukaryota</taxon>
        <taxon>Metazoa</taxon>
        <taxon>Chordata</taxon>
        <taxon>Craniata</taxon>
        <taxon>Vertebrata</taxon>
        <taxon>Euteleostomi</taxon>
        <taxon>Actinopterygii</taxon>
        <taxon>Neopterygii</taxon>
        <taxon>Teleostei</taxon>
        <taxon>Protacanthopterygii</taxon>
        <taxon>Esociformes</taxon>
        <taxon>Umbridae</taxon>
        <taxon>Dallia</taxon>
    </lineage>
</organism>
<dbReference type="EMBL" id="CM055738">
    <property type="protein sequence ID" value="KAJ8005225.1"/>
    <property type="molecule type" value="Genomic_DNA"/>
</dbReference>
<sequence length="546" mass="58767">MDCHQLLRLFSICLLAVGFCHGQIVSPESLNGSLGGSVTFTPSFNTPVPTIITIVWRVNGSHIVTYAGGPTRPEPGYEQRTVLNTSTGSLLLRNLVQNDQGKYSMTIVTQNLTLTWEAQLNVFEAVSNVKITPDRTDLVEYNSSVTLSCSSSGSSPFSYRWLNGSSEVTAGDGVLVDATGHMTITSVTRYDRGPYWCLVSNPVSNNVSSEPLTLIIRFGPEMVTVEVIPVEDLYGSGSDLTLYCTAVSDPPAQFQWALNGTMLSNKGPELSLKNIQASQSGSYICWAHNAITLRYKTSEPANITVIQTIINAEIKISPNTPTIEGSSITLTCDAFGSNITREWKKDDLYLLAVGNISISDDKKTVSIKHVKKSDEGKYLCNLVNPVSSAAVEYTLTVHPDGYVEPGGLSAGAIAGIVIAVLVVVLSIIGLVIYISKRKCNFMTKSSGGMSVGNTGTISDVNVVPADDKELNYAYVSHFQKADQSVQLGNQNTPSTVYAQVRVNGSAQPVQPPTHEDQFPAYSKVKKPAPKPAPNAASTNHSDVRRS</sequence>
<accession>A0ACC2GP60</accession>
<evidence type="ECO:0000313" key="2">
    <source>
        <dbReference type="Proteomes" id="UP001157502"/>
    </source>
</evidence>
<reference evidence="1" key="1">
    <citation type="submission" date="2021-05" db="EMBL/GenBank/DDBJ databases">
        <authorList>
            <person name="Pan Q."/>
            <person name="Jouanno E."/>
            <person name="Zahm M."/>
            <person name="Klopp C."/>
            <person name="Cabau C."/>
            <person name="Louis A."/>
            <person name="Berthelot C."/>
            <person name="Parey E."/>
            <person name="Roest Crollius H."/>
            <person name="Montfort J."/>
            <person name="Robinson-Rechavi M."/>
            <person name="Bouchez O."/>
            <person name="Lampietro C."/>
            <person name="Lopez Roques C."/>
            <person name="Donnadieu C."/>
            <person name="Postlethwait J."/>
            <person name="Bobe J."/>
            <person name="Dillon D."/>
            <person name="Chandos A."/>
            <person name="von Hippel F."/>
            <person name="Guiguen Y."/>
        </authorList>
    </citation>
    <scope>NUCLEOTIDE SEQUENCE</scope>
    <source>
        <strain evidence="1">YG-Jan2019</strain>
    </source>
</reference>
<evidence type="ECO:0000313" key="1">
    <source>
        <dbReference type="EMBL" id="KAJ8005225.1"/>
    </source>
</evidence>
<comment type="caution">
    <text evidence="1">The sequence shown here is derived from an EMBL/GenBank/DDBJ whole genome shotgun (WGS) entry which is preliminary data.</text>
</comment>